<dbReference type="EMBL" id="CP025066">
    <property type="protein sequence ID" value="AUX10133.1"/>
    <property type="molecule type" value="Genomic_DNA"/>
</dbReference>
<dbReference type="Gene3D" id="3.40.50.1370">
    <property type="entry name" value="Aspartate/ornithine carbamoyltransferase"/>
    <property type="match status" value="2"/>
</dbReference>
<evidence type="ECO:0000256" key="3">
    <source>
        <dbReference type="RuleBase" id="RU003634"/>
    </source>
</evidence>
<dbReference type="PANTHER" id="PTHR45753:SF3">
    <property type="entry name" value="ORNITHINE TRANSCARBAMYLASE, MITOCHONDRIAL"/>
    <property type="match status" value="1"/>
</dbReference>
<dbReference type="RefSeq" id="WP_119819868.1">
    <property type="nucleotide sequence ID" value="NZ_CP025066.1"/>
</dbReference>
<gene>
    <name evidence="6" type="primary">argF3</name>
    <name evidence="6" type="ORF">AArcSl_2512</name>
</gene>
<dbReference type="GO" id="GO:0043857">
    <property type="term" value="F:N-acetylornithine carbamoyltransferase activity"/>
    <property type="evidence" value="ECO:0007669"/>
    <property type="project" value="UniProtKB-EC"/>
</dbReference>
<evidence type="ECO:0000313" key="7">
    <source>
        <dbReference type="Proteomes" id="UP000263012"/>
    </source>
</evidence>
<evidence type="ECO:0000256" key="1">
    <source>
        <dbReference type="ARBA" id="ARBA00022679"/>
    </source>
</evidence>
<comment type="similarity">
    <text evidence="3">Belongs to the aspartate/ornithine carbamoyltransferase superfamily.</text>
</comment>
<dbReference type="Pfam" id="PF00185">
    <property type="entry name" value="OTCace"/>
    <property type="match status" value="1"/>
</dbReference>
<dbReference type="PANTHER" id="PTHR45753">
    <property type="entry name" value="ORNITHINE CARBAMOYLTRANSFERASE, MITOCHONDRIAL"/>
    <property type="match status" value="1"/>
</dbReference>
<sequence>MKTDLRGKDLITTQEWSKAELESVLDVADQLKAEFAADQWAHHDALTGYSLFELFYNTSTRTRNSFEAGINQLGGYPHIMSPDQLQLEHGESAKETAKVLSRYGHALAVRVLGGAVDFEYPRGTEIIRDYQEGADIPVYNMQCDTYHPCQTLADLQTVRERKGSIEDINFTISYAYAPEVRRPVSVPHSSILGFTKMGANVTLAHPEDIELDPEIVEQAEENADKANVDFTVEHDMERGFRDADIVYPKHWVSYKVGERGTEAEKEIHDQNQDWICDEEMLSNANDDANYMHCLPAKRGFEATDAVMDGPQSVIYDQAENRMHAQKGLMLLTMGGRGYGSGR</sequence>
<dbReference type="GO" id="GO:0042450">
    <property type="term" value="P:L-arginine biosynthetic process via ornithine"/>
    <property type="evidence" value="ECO:0007669"/>
    <property type="project" value="TreeGrafter"/>
</dbReference>
<dbReference type="GO" id="GO:0004585">
    <property type="term" value="F:ornithine carbamoyltransferase activity"/>
    <property type="evidence" value="ECO:0007669"/>
    <property type="project" value="UniProtKB-EC"/>
</dbReference>
<evidence type="ECO:0000259" key="4">
    <source>
        <dbReference type="Pfam" id="PF00185"/>
    </source>
</evidence>
<dbReference type="EC" id="2.1.3.9" evidence="6"/>
<dbReference type="Proteomes" id="UP000263012">
    <property type="component" value="Chromosome"/>
</dbReference>
<evidence type="ECO:0000259" key="5">
    <source>
        <dbReference type="Pfam" id="PF02729"/>
    </source>
</evidence>
<organism evidence="6 7">
    <name type="scientific">Halalkaliarchaeum desulfuricum</name>
    <dbReference type="NCBI Taxonomy" id="2055893"/>
    <lineage>
        <taxon>Archaea</taxon>
        <taxon>Methanobacteriati</taxon>
        <taxon>Methanobacteriota</taxon>
        <taxon>Stenosarchaea group</taxon>
        <taxon>Halobacteria</taxon>
        <taxon>Halobacteriales</taxon>
        <taxon>Haloferacaceae</taxon>
        <taxon>Halalkaliarchaeum</taxon>
    </lineage>
</organism>
<keyword evidence="7" id="KW-1185">Reference proteome</keyword>
<dbReference type="PRINTS" id="PR00100">
    <property type="entry name" value="AOTCASE"/>
</dbReference>
<protein>
    <submittedName>
        <fullName evidence="6">Ornithine carbamoyltransferase</fullName>
        <ecNumber evidence="6">2.1.3.9</ecNumber>
    </submittedName>
</protein>
<comment type="catalytic activity">
    <reaction evidence="2">
        <text>carbamoyl phosphate + L-ornithine = L-citrulline + phosphate + H(+)</text>
        <dbReference type="Rhea" id="RHEA:19513"/>
        <dbReference type="ChEBI" id="CHEBI:15378"/>
        <dbReference type="ChEBI" id="CHEBI:43474"/>
        <dbReference type="ChEBI" id="CHEBI:46911"/>
        <dbReference type="ChEBI" id="CHEBI:57743"/>
        <dbReference type="ChEBI" id="CHEBI:58228"/>
        <dbReference type="EC" id="2.1.3.3"/>
    </reaction>
</comment>
<dbReference type="KEGG" id="hdf:AArcSl_2512"/>
<dbReference type="SUPFAM" id="SSF53671">
    <property type="entry name" value="Aspartate/ornithine carbamoyltransferase"/>
    <property type="match status" value="1"/>
</dbReference>
<dbReference type="GO" id="GO:0016597">
    <property type="term" value="F:amino acid binding"/>
    <property type="evidence" value="ECO:0007669"/>
    <property type="project" value="InterPro"/>
</dbReference>
<evidence type="ECO:0000256" key="2">
    <source>
        <dbReference type="ARBA" id="ARBA00048772"/>
    </source>
</evidence>
<feature type="domain" description="Aspartate/ornithine carbamoyltransferase carbamoyl-P binding" evidence="5">
    <location>
        <begin position="8"/>
        <end position="160"/>
    </location>
</feature>
<dbReference type="OrthoDB" id="358362at2157"/>
<dbReference type="PRINTS" id="PR00101">
    <property type="entry name" value="ATCASE"/>
</dbReference>
<dbReference type="AlphaFoldDB" id="A0A343TM11"/>
<keyword evidence="1 3" id="KW-0808">Transferase</keyword>
<dbReference type="GeneID" id="37878867"/>
<evidence type="ECO:0000313" key="6">
    <source>
        <dbReference type="EMBL" id="AUX10133.1"/>
    </source>
</evidence>
<name>A0A343TM11_9EURY</name>
<dbReference type="Pfam" id="PF02729">
    <property type="entry name" value="OTCace_N"/>
    <property type="match status" value="1"/>
</dbReference>
<accession>A0A343TM11</accession>
<proteinExistence type="inferred from homology"/>
<dbReference type="GO" id="GO:0019240">
    <property type="term" value="P:citrulline biosynthetic process"/>
    <property type="evidence" value="ECO:0007669"/>
    <property type="project" value="TreeGrafter"/>
</dbReference>
<dbReference type="InterPro" id="IPR006132">
    <property type="entry name" value="Asp/Orn_carbamoyltranf_P-bd"/>
</dbReference>
<reference evidence="7" key="1">
    <citation type="submission" date="2017-11" db="EMBL/GenBank/DDBJ databases">
        <title>Phenotypic and genomic properties of facultatively anaerobic sulfur-reducing natronoarchaea from hypersaline soda lakes.</title>
        <authorList>
            <person name="Sorokin D.Y."/>
            <person name="Kublanov I.V."/>
            <person name="Roman P."/>
            <person name="Sinninghe Damste J.S."/>
            <person name="Golyshin P.N."/>
            <person name="Rojo D."/>
            <person name="Ciordia S."/>
            <person name="Mena M.D.C."/>
            <person name="Ferrer M."/>
            <person name="Messina E."/>
            <person name="Smedile F."/>
            <person name="La Spada G."/>
            <person name="La Cono V."/>
            <person name="Yakimov M.M."/>
        </authorList>
    </citation>
    <scope>NUCLEOTIDE SEQUENCE [LARGE SCALE GENOMIC DNA]</scope>
    <source>
        <strain evidence="7">AArc-Sl</strain>
    </source>
</reference>
<feature type="domain" description="Aspartate/ornithine carbamoyltransferase Asp/Orn-binding" evidence="4">
    <location>
        <begin position="186"/>
        <end position="331"/>
    </location>
</feature>
<dbReference type="InterPro" id="IPR006130">
    <property type="entry name" value="Asp/Orn_carbamoylTrfase"/>
</dbReference>
<dbReference type="InterPro" id="IPR006131">
    <property type="entry name" value="Asp_carbamoyltransf_Asp/Orn-bd"/>
</dbReference>
<dbReference type="InterPro" id="IPR036901">
    <property type="entry name" value="Asp/Orn_carbamoylTrfase_sf"/>
</dbReference>